<accession>A0A445AXC8</accession>
<sequence length="76" mass="9108">MEWNGMEWNRYILESKCVVDKQFVPKIGMTFKTLEEVGKFYKDYSKLASFYTKIRNTTQKGDEIKNQQITCRREGK</sequence>
<dbReference type="EMBL" id="SDMP01000011">
    <property type="protein sequence ID" value="RYR31095.1"/>
    <property type="molecule type" value="Genomic_DNA"/>
</dbReference>
<dbReference type="AlphaFoldDB" id="A0A445AXC8"/>
<organism evidence="1 2">
    <name type="scientific">Arachis hypogaea</name>
    <name type="common">Peanut</name>
    <dbReference type="NCBI Taxonomy" id="3818"/>
    <lineage>
        <taxon>Eukaryota</taxon>
        <taxon>Viridiplantae</taxon>
        <taxon>Streptophyta</taxon>
        <taxon>Embryophyta</taxon>
        <taxon>Tracheophyta</taxon>
        <taxon>Spermatophyta</taxon>
        <taxon>Magnoliopsida</taxon>
        <taxon>eudicotyledons</taxon>
        <taxon>Gunneridae</taxon>
        <taxon>Pentapetalae</taxon>
        <taxon>rosids</taxon>
        <taxon>fabids</taxon>
        <taxon>Fabales</taxon>
        <taxon>Fabaceae</taxon>
        <taxon>Papilionoideae</taxon>
        <taxon>50 kb inversion clade</taxon>
        <taxon>dalbergioids sensu lato</taxon>
        <taxon>Dalbergieae</taxon>
        <taxon>Pterocarpus clade</taxon>
        <taxon>Arachis</taxon>
    </lineage>
</organism>
<evidence type="ECO:0000313" key="1">
    <source>
        <dbReference type="EMBL" id="RYR31095.1"/>
    </source>
</evidence>
<keyword evidence="2" id="KW-1185">Reference proteome</keyword>
<gene>
    <name evidence="1" type="ORF">Ahy_B01g055878</name>
</gene>
<name>A0A445AXC8_ARAHY</name>
<dbReference type="Proteomes" id="UP000289738">
    <property type="component" value="Chromosome B01"/>
</dbReference>
<evidence type="ECO:0008006" key="3">
    <source>
        <dbReference type="Google" id="ProtNLM"/>
    </source>
</evidence>
<proteinExistence type="predicted"/>
<protein>
    <recommendedName>
        <fullName evidence="3">FAR1 domain-containing protein</fullName>
    </recommendedName>
</protein>
<comment type="caution">
    <text evidence="1">The sequence shown here is derived from an EMBL/GenBank/DDBJ whole genome shotgun (WGS) entry which is preliminary data.</text>
</comment>
<reference evidence="1 2" key="1">
    <citation type="submission" date="2019-01" db="EMBL/GenBank/DDBJ databases">
        <title>Sequencing of cultivated peanut Arachis hypogaea provides insights into genome evolution and oil improvement.</title>
        <authorList>
            <person name="Chen X."/>
        </authorList>
    </citation>
    <scope>NUCLEOTIDE SEQUENCE [LARGE SCALE GENOMIC DNA]</scope>
    <source>
        <strain evidence="2">cv. Fuhuasheng</strain>
        <tissue evidence="1">Leaves</tissue>
    </source>
</reference>
<evidence type="ECO:0000313" key="2">
    <source>
        <dbReference type="Proteomes" id="UP000289738"/>
    </source>
</evidence>